<dbReference type="Pfam" id="PF02082">
    <property type="entry name" value="Rrf2"/>
    <property type="match status" value="1"/>
</dbReference>
<dbReference type="GO" id="GO:0003700">
    <property type="term" value="F:DNA-binding transcription factor activity"/>
    <property type="evidence" value="ECO:0007669"/>
    <property type="project" value="TreeGrafter"/>
</dbReference>
<dbReference type="EMBL" id="CP012333">
    <property type="protein sequence ID" value="AKV04291.1"/>
    <property type="molecule type" value="Genomic_DNA"/>
</dbReference>
<dbReference type="Gene3D" id="1.10.10.10">
    <property type="entry name" value="Winged helix-like DNA-binding domain superfamily/Winged helix DNA-binding domain"/>
    <property type="match status" value="1"/>
</dbReference>
<dbReference type="Proteomes" id="UP000064967">
    <property type="component" value="Chromosome"/>
</dbReference>
<dbReference type="InterPro" id="IPR036388">
    <property type="entry name" value="WH-like_DNA-bd_sf"/>
</dbReference>
<dbReference type="PANTHER" id="PTHR33221:SF15">
    <property type="entry name" value="HTH-TYPE TRANSCRIPTIONAL REGULATOR YWGB-RELATED"/>
    <property type="match status" value="1"/>
</dbReference>
<dbReference type="InterPro" id="IPR000944">
    <property type="entry name" value="Tscrpt_reg_Rrf2"/>
</dbReference>
<dbReference type="InterPro" id="IPR036390">
    <property type="entry name" value="WH_DNA-bd_sf"/>
</dbReference>
<dbReference type="STRING" id="1391654.AKJ09_10954"/>
<dbReference type="KEGG" id="llu:AKJ09_10954"/>
<gene>
    <name evidence="1" type="ORF">AKJ09_10954</name>
</gene>
<evidence type="ECO:0000313" key="2">
    <source>
        <dbReference type="Proteomes" id="UP000064967"/>
    </source>
</evidence>
<dbReference type="SUPFAM" id="SSF46785">
    <property type="entry name" value="Winged helix' DNA-binding domain"/>
    <property type="match status" value="1"/>
</dbReference>
<reference evidence="1 2" key="1">
    <citation type="submission" date="2015-08" db="EMBL/GenBank/DDBJ databases">
        <authorList>
            <person name="Babu N.S."/>
            <person name="Beckwith C.J."/>
            <person name="Beseler K.G."/>
            <person name="Brison A."/>
            <person name="Carone J.V."/>
            <person name="Caskin T.P."/>
            <person name="Diamond M."/>
            <person name="Durham M.E."/>
            <person name="Foxe J.M."/>
            <person name="Go M."/>
            <person name="Henderson B.A."/>
            <person name="Jones I.B."/>
            <person name="McGettigan J.A."/>
            <person name="Micheletti S.J."/>
            <person name="Nasrallah M.E."/>
            <person name="Ortiz D."/>
            <person name="Piller C.R."/>
            <person name="Privatt S.R."/>
            <person name="Schneider S.L."/>
            <person name="Sharp S."/>
            <person name="Smith T.C."/>
            <person name="Stanton J.D."/>
            <person name="Ullery H.E."/>
            <person name="Wilson R.J."/>
            <person name="Serrano M.G."/>
            <person name="Buck G."/>
            <person name="Lee V."/>
            <person name="Wang Y."/>
            <person name="Carvalho R."/>
            <person name="Voegtly L."/>
            <person name="Shi R."/>
            <person name="Duckworth R."/>
            <person name="Johnson A."/>
            <person name="Loviza R."/>
            <person name="Walstead R."/>
            <person name="Shah Z."/>
            <person name="Kiflezghi M."/>
            <person name="Wade K."/>
            <person name="Ball S.L."/>
            <person name="Bradley K.W."/>
            <person name="Asai D.J."/>
            <person name="Bowman C.A."/>
            <person name="Russell D.A."/>
            <person name="Pope W.H."/>
            <person name="Jacobs-Sera D."/>
            <person name="Hendrix R.W."/>
            <person name="Hatfull G.F."/>
        </authorList>
    </citation>
    <scope>NUCLEOTIDE SEQUENCE [LARGE SCALE GENOMIC DNA]</scope>
    <source>
        <strain evidence="1 2">DSM 27648</strain>
    </source>
</reference>
<evidence type="ECO:0000313" key="1">
    <source>
        <dbReference type="EMBL" id="AKV04291.1"/>
    </source>
</evidence>
<protein>
    <submittedName>
        <fullName evidence="1">Rrf2 family transcriptional regulator, group III</fullName>
    </submittedName>
</protein>
<name>A0A0K1QEU9_9BACT</name>
<accession>A0A0K1QEU9</accession>
<keyword evidence="2" id="KW-1185">Reference proteome</keyword>
<dbReference type="PANTHER" id="PTHR33221">
    <property type="entry name" value="WINGED HELIX-TURN-HELIX TRANSCRIPTIONAL REGULATOR, RRF2 FAMILY"/>
    <property type="match status" value="1"/>
</dbReference>
<dbReference type="AlphaFoldDB" id="A0A0K1QEU9"/>
<dbReference type="PROSITE" id="PS51197">
    <property type="entry name" value="HTH_RRF2_2"/>
    <property type="match status" value="1"/>
</dbReference>
<dbReference type="GO" id="GO:0005829">
    <property type="term" value="C:cytosol"/>
    <property type="evidence" value="ECO:0007669"/>
    <property type="project" value="TreeGrafter"/>
</dbReference>
<proteinExistence type="predicted"/>
<sequence length="133" mass="14230">MSDRGEVMTSEALAEMLEANPVVLRRTLAKLRGAGIVRAEKGHGGGWALTRELSAVTLADVYQALGTAGPFSFGHRDEKPRCLIEQAVNRAVGTALAEAEARLVSHLGNVSLADVATDVRRQAKRRPRAQESA</sequence>
<organism evidence="1 2">
    <name type="scientific">Labilithrix luteola</name>
    <dbReference type="NCBI Taxonomy" id="1391654"/>
    <lineage>
        <taxon>Bacteria</taxon>
        <taxon>Pseudomonadati</taxon>
        <taxon>Myxococcota</taxon>
        <taxon>Polyangia</taxon>
        <taxon>Polyangiales</taxon>
        <taxon>Labilitrichaceae</taxon>
        <taxon>Labilithrix</taxon>
    </lineage>
</organism>